<dbReference type="SUPFAM" id="SSF54427">
    <property type="entry name" value="NTF2-like"/>
    <property type="match status" value="1"/>
</dbReference>
<keyword evidence="3" id="KW-1185">Reference proteome</keyword>
<sequence>MKRLIIANLIMVMAISIKAQENQTKYQDKTRNIDTTIKTLYAVISGEKGEERDWDLMRYIYHPDAKLVPTGTNPEGKVGARYITPQYYVENSGPWLMENGFFEEEIHRETQVFGNIAHVFSTYQCFKSKTDKEPFMRGINSIQLFNEGGRWRVINIFWAQETEENPIPEAYLPKN</sequence>
<keyword evidence="1" id="KW-0732">Signal</keyword>
<protein>
    <recommendedName>
        <fullName evidence="4">SnoaL-like domain-containing protein</fullName>
    </recommendedName>
</protein>
<evidence type="ECO:0008006" key="4">
    <source>
        <dbReference type="Google" id="ProtNLM"/>
    </source>
</evidence>
<dbReference type="Proteomes" id="UP001595841">
    <property type="component" value="Unassembled WGS sequence"/>
</dbReference>
<gene>
    <name evidence="2" type="ORF">ACFOWS_08760</name>
</gene>
<comment type="caution">
    <text evidence="2">The sequence shown here is derived from an EMBL/GenBank/DDBJ whole genome shotgun (WGS) entry which is preliminary data.</text>
</comment>
<evidence type="ECO:0000313" key="3">
    <source>
        <dbReference type="Proteomes" id="UP001595841"/>
    </source>
</evidence>
<dbReference type="EMBL" id="JBHSCL010000004">
    <property type="protein sequence ID" value="MFC4220222.1"/>
    <property type="molecule type" value="Genomic_DNA"/>
</dbReference>
<name>A0ABV8PJM7_9FLAO</name>
<feature type="chain" id="PRO_5045613301" description="SnoaL-like domain-containing protein" evidence="1">
    <location>
        <begin position="20"/>
        <end position="175"/>
    </location>
</feature>
<reference evidence="3" key="1">
    <citation type="journal article" date="2019" name="Int. J. Syst. Evol. Microbiol.">
        <title>The Global Catalogue of Microorganisms (GCM) 10K type strain sequencing project: providing services to taxonomists for standard genome sequencing and annotation.</title>
        <authorList>
            <consortium name="The Broad Institute Genomics Platform"/>
            <consortium name="The Broad Institute Genome Sequencing Center for Infectious Disease"/>
            <person name="Wu L."/>
            <person name="Ma J."/>
        </authorList>
    </citation>
    <scope>NUCLEOTIDE SEQUENCE [LARGE SCALE GENOMIC DNA]</scope>
    <source>
        <strain evidence="3">CGMCC 1.15774</strain>
    </source>
</reference>
<proteinExistence type="predicted"/>
<dbReference type="InterPro" id="IPR032710">
    <property type="entry name" value="NTF2-like_dom_sf"/>
</dbReference>
<accession>A0ABV8PJM7</accession>
<dbReference type="Gene3D" id="3.10.450.50">
    <property type="match status" value="1"/>
</dbReference>
<organism evidence="2 3">
    <name type="scientific">Flagellimonas marina</name>
    <dbReference type="NCBI Taxonomy" id="1775168"/>
    <lineage>
        <taxon>Bacteria</taxon>
        <taxon>Pseudomonadati</taxon>
        <taxon>Bacteroidota</taxon>
        <taxon>Flavobacteriia</taxon>
        <taxon>Flavobacteriales</taxon>
        <taxon>Flavobacteriaceae</taxon>
        <taxon>Flagellimonas</taxon>
    </lineage>
</organism>
<evidence type="ECO:0000256" key="1">
    <source>
        <dbReference type="SAM" id="SignalP"/>
    </source>
</evidence>
<dbReference type="RefSeq" id="WP_379763594.1">
    <property type="nucleotide sequence ID" value="NZ_JBHSCL010000004.1"/>
</dbReference>
<evidence type="ECO:0000313" key="2">
    <source>
        <dbReference type="EMBL" id="MFC4220222.1"/>
    </source>
</evidence>
<feature type="signal peptide" evidence="1">
    <location>
        <begin position="1"/>
        <end position="19"/>
    </location>
</feature>